<dbReference type="RefSeq" id="XP_046587639.1">
    <property type="nucleotide sequence ID" value="XM_046731683.1"/>
</dbReference>
<dbReference type="InterPro" id="IPR050468">
    <property type="entry name" value="Cuticle_Struct_Prot"/>
</dbReference>
<evidence type="ECO:0000256" key="2">
    <source>
        <dbReference type="PROSITE-ProRule" id="PRU00497"/>
    </source>
</evidence>
<evidence type="ECO:0000313" key="6">
    <source>
        <dbReference type="RefSeq" id="XP_046587639.1"/>
    </source>
</evidence>
<feature type="region of interest" description="Disordered" evidence="3">
    <location>
        <begin position="115"/>
        <end position="189"/>
    </location>
</feature>
<keyword evidence="5" id="KW-1185">Reference proteome</keyword>
<feature type="chain" id="PRO_5046411244" evidence="4">
    <location>
        <begin position="17"/>
        <end position="338"/>
    </location>
</feature>
<name>A0ABM3FHZ0_NEOLC</name>
<gene>
    <name evidence="6" type="primary">LOC124292937</name>
</gene>
<feature type="region of interest" description="Disordered" evidence="3">
    <location>
        <begin position="246"/>
        <end position="269"/>
    </location>
</feature>
<dbReference type="PANTHER" id="PTHR10380:SF173">
    <property type="entry name" value="CUTICULAR PROTEIN 47EF, ISOFORM C-RELATED"/>
    <property type="match status" value="1"/>
</dbReference>
<dbReference type="Pfam" id="PF00379">
    <property type="entry name" value="Chitin_bind_4"/>
    <property type="match status" value="1"/>
</dbReference>
<keyword evidence="1 2" id="KW-0193">Cuticle</keyword>
<evidence type="ECO:0000256" key="1">
    <source>
        <dbReference type="ARBA" id="ARBA00022460"/>
    </source>
</evidence>
<proteinExistence type="predicted"/>
<dbReference type="PANTHER" id="PTHR10380">
    <property type="entry name" value="CUTICLE PROTEIN"/>
    <property type="match status" value="1"/>
</dbReference>
<sequence length="338" mass="37245">MIKLILSLVAIHGALGIPRASTLRYGVPARNAFEGTRDFFNTASQTPVAALPGTRNLASKRQLPNLRPIPGLNQNNAVQEEVLEVAVAPENSELPQHEYHDGYFRRPIANYRASNVRQQPEYRGYDYQKPESEGYAYQKPESQGYDYPKPESKGYEYPKPESQGYDYPRPDNQGGESQQPESIGYGYQKPSTQTPYYYYPPVPAPGAGIRFPPEAGSNIYETVIGPNFPQPESGQDILSTGIGASRLPTSNSQSPVILPPGTTSKIEDNRGQYSHGFSGPDGTQVQESGHLITTNGGWEYVIAKEGSYSYTSPEGIPIHIGYVADDNGFRITSQRFGR</sequence>
<feature type="signal peptide" evidence="4">
    <location>
        <begin position="1"/>
        <end position="16"/>
    </location>
</feature>
<feature type="compositionally biased region" description="Basic and acidic residues" evidence="3">
    <location>
        <begin position="123"/>
        <end position="132"/>
    </location>
</feature>
<dbReference type="GeneID" id="124292937"/>
<feature type="compositionally biased region" description="Basic and acidic residues" evidence="3">
    <location>
        <begin position="148"/>
        <end position="159"/>
    </location>
</feature>
<protein>
    <submittedName>
        <fullName evidence="6">Uncharacterized protein LOC124292937</fullName>
    </submittedName>
</protein>
<dbReference type="Proteomes" id="UP000829291">
    <property type="component" value="Chromosome 2"/>
</dbReference>
<organism evidence="5 6">
    <name type="scientific">Neodiprion lecontei</name>
    <name type="common">Redheaded pine sawfly</name>
    <dbReference type="NCBI Taxonomy" id="441921"/>
    <lineage>
        <taxon>Eukaryota</taxon>
        <taxon>Metazoa</taxon>
        <taxon>Ecdysozoa</taxon>
        <taxon>Arthropoda</taxon>
        <taxon>Hexapoda</taxon>
        <taxon>Insecta</taxon>
        <taxon>Pterygota</taxon>
        <taxon>Neoptera</taxon>
        <taxon>Endopterygota</taxon>
        <taxon>Hymenoptera</taxon>
        <taxon>Tenthredinoidea</taxon>
        <taxon>Diprionidae</taxon>
        <taxon>Diprioninae</taxon>
        <taxon>Neodiprion</taxon>
    </lineage>
</organism>
<evidence type="ECO:0000256" key="4">
    <source>
        <dbReference type="SAM" id="SignalP"/>
    </source>
</evidence>
<evidence type="ECO:0000313" key="5">
    <source>
        <dbReference type="Proteomes" id="UP000829291"/>
    </source>
</evidence>
<dbReference type="InterPro" id="IPR000618">
    <property type="entry name" value="Insect_cuticle"/>
</dbReference>
<reference evidence="6" key="1">
    <citation type="submission" date="2025-08" db="UniProtKB">
        <authorList>
            <consortium name="RefSeq"/>
        </authorList>
    </citation>
    <scope>IDENTIFICATION</scope>
    <source>
        <tissue evidence="6">Thorax and Abdomen</tissue>
    </source>
</reference>
<accession>A0ABM3FHZ0</accession>
<dbReference type="PROSITE" id="PS51155">
    <property type="entry name" value="CHIT_BIND_RR_2"/>
    <property type="match status" value="1"/>
</dbReference>
<keyword evidence="4" id="KW-0732">Signal</keyword>
<evidence type="ECO:0000256" key="3">
    <source>
        <dbReference type="SAM" id="MobiDB-lite"/>
    </source>
</evidence>